<dbReference type="EMBL" id="JACHIA010000015">
    <property type="protein sequence ID" value="MBB6072389.1"/>
    <property type="molecule type" value="Genomic_DNA"/>
</dbReference>
<dbReference type="AlphaFoldDB" id="A0A841H3I7"/>
<gene>
    <name evidence="2" type="ORF">HNQ61_004051</name>
</gene>
<protein>
    <submittedName>
        <fullName evidence="2">Uncharacterized protein</fullName>
    </submittedName>
</protein>
<feature type="signal peptide" evidence="1">
    <location>
        <begin position="1"/>
        <end position="23"/>
    </location>
</feature>
<proteinExistence type="predicted"/>
<reference evidence="2 3" key="1">
    <citation type="submission" date="2020-08" db="EMBL/GenBank/DDBJ databases">
        <title>Genomic Encyclopedia of Type Strains, Phase IV (KMG-IV): sequencing the most valuable type-strain genomes for metagenomic binning, comparative biology and taxonomic classification.</title>
        <authorList>
            <person name="Goeker M."/>
        </authorList>
    </citation>
    <scope>NUCLEOTIDE SEQUENCE [LARGE SCALE GENOMIC DNA]</scope>
    <source>
        <strain evidence="2 3">DSM 29007</strain>
    </source>
</reference>
<evidence type="ECO:0000313" key="2">
    <source>
        <dbReference type="EMBL" id="MBB6072389.1"/>
    </source>
</evidence>
<organism evidence="2 3">
    <name type="scientific">Longimicrobium terrae</name>
    <dbReference type="NCBI Taxonomy" id="1639882"/>
    <lineage>
        <taxon>Bacteria</taxon>
        <taxon>Pseudomonadati</taxon>
        <taxon>Gemmatimonadota</taxon>
        <taxon>Longimicrobiia</taxon>
        <taxon>Longimicrobiales</taxon>
        <taxon>Longimicrobiaceae</taxon>
        <taxon>Longimicrobium</taxon>
    </lineage>
</organism>
<evidence type="ECO:0000313" key="3">
    <source>
        <dbReference type="Proteomes" id="UP000582837"/>
    </source>
</evidence>
<dbReference type="RefSeq" id="WP_170038409.1">
    <property type="nucleotide sequence ID" value="NZ_JABDTL010000002.1"/>
</dbReference>
<keyword evidence="1" id="KW-0732">Signal</keyword>
<sequence>MRSLLRTLILSAAALSIAAPADAQLGGLARRAAARAAGNAAGQAVGLPSSNGARAPEFNDETLEITPQVVTRFIAALDAEASQRQRLAGERAAAGSLRAEVERYERCTSRADENRQQSEAAAASENLGLAVRISQALLRGDTTTYRRLTDSMVVAQGAAADYTAACGQRPNAAYQAISRLDNAGDLVAGAAADAGQFTIRQFAVLRERIAPWVLSHGRQGGFTAEERRALEGATGLAGREEQLRS</sequence>
<dbReference type="Proteomes" id="UP000582837">
    <property type="component" value="Unassembled WGS sequence"/>
</dbReference>
<comment type="caution">
    <text evidence="2">The sequence shown here is derived from an EMBL/GenBank/DDBJ whole genome shotgun (WGS) entry which is preliminary data.</text>
</comment>
<name>A0A841H3I7_9BACT</name>
<accession>A0A841H3I7</accession>
<feature type="chain" id="PRO_5032419862" evidence="1">
    <location>
        <begin position="24"/>
        <end position="245"/>
    </location>
</feature>
<keyword evidence="3" id="KW-1185">Reference proteome</keyword>
<evidence type="ECO:0000256" key="1">
    <source>
        <dbReference type="SAM" id="SignalP"/>
    </source>
</evidence>